<accession>A0A0W1JEN8</accession>
<dbReference type="RefSeq" id="WP_011459992.1">
    <property type="nucleotide sequence ID" value="NZ_LOCK01000042.1"/>
</dbReference>
<feature type="transmembrane region" description="Helical" evidence="6">
    <location>
        <begin position="49"/>
        <end position="70"/>
    </location>
</feature>
<keyword evidence="4 6" id="KW-1133">Transmembrane helix</keyword>
<evidence type="ECO:0000313" key="8">
    <source>
        <dbReference type="EMBL" id="KTE90298.1"/>
    </source>
</evidence>
<dbReference type="PANTHER" id="PTHR12677:SF59">
    <property type="entry name" value="GOLGI APPARATUS MEMBRANE PROTEIN TVP38-RELATED"/>
    <property type="match status" value="1"/>
</dbReference>
<evidence type="ECO:0000256" key="6">
    <source>
        <dbReference type="RuleBase" id="RU366058"/>
    </source>
</evidence>
<feature type="transmembrane region" description="Helical" evidence="6">
    <location>
        <begin position="82"/>
        <end position="107"/>
    </location>
</feature>
<keyword evidence="2 6" id="KW-1003">Cell membrane</keyword>
<evidence type="ECO:0000256" key="1">
    <source>
        <dbReference type="ARBA" id="ARBA00004651"/>
    </source>
</evidence>
<evidence type="ECO:0000256" key="4">
    <source>
        <dbReference type="ARBA" id="ARBA00022989"/>
    </source>
</evidence>
<keyword evidence="5 6" id="KW-0472">Membrane</keyword>
<evidence type="ECO:0000256" key="5">
    <source>
        <dbReference type="ARBA" id="ARBA00023136"/>
    </source>
</evidence>
<dbReference type="InterPro" id="IPR032816">
    <property type="entry name" value="VTT_dom"/>
</dbReference>
<evidence type="ECO:0000256" key="2">
    <source>
        <dbReference type="ARBA" id="ARBA00022475"/>
    </source>
</evidence>
<dbReference type="OrthoDB" id="2373868at2"/>
<gene>
    <name evidence="8" type="ORF">AT727_24590</name>
</gene>
<organism evidence="8 9">
    <name type="scientific">Desulfitobacterium hafniense</name>
    <name type="common">Desulfitobacterium frappieri</name>
    <dbReference type="NCBI Taxonomy" id="49338"/>
    <lineage>
        <taxon>Bacteria</taxon>
        <taxon>Bacillati</taxon>
        <taxon>Bacillota</taxon>
        <taxon>Clostridia</taxon>
        <taxon>Eubacteriales</taxon>
        <taxon>Desulfitobacteriaceae</taxon>
        <taxon>Desulfitobacterium</taxon>
    </lineage>
</organism>
<comment type="caution">
    <text evidence="8">The sequence shown here is derived from an EMBL/GenBank/DDBJ whole genome shotgun (WGS) entry which is preliminary data.</text>
</comment>
<feature type="transmembrane region" description="Helical" evidence="6">
    <location>
        <begin position="20"/>
        <end position="37"/>
    </location>
</feature>
<feature type="transmembrane region" description="Helical" evidence="6">
    <location>
        <begin position="137"/>
        <end position="155"/>
    </location>
</feature>
<feature type="transmembrane region" description="Helical" evidence="6">
    <location>
        <begin position="167"/>
        <end position="187"/>
    </location>
</feature>
<sequence length="222" mass="24682">MMQNKLLNVKNQQTKGSGAAFLITGVFLTLLVAFLYFDQSSELSAVIQNLGAAGMLLAVMLMAVFCLTPIPSEGLVVVFLKIYGIYLGTFLAWLGCNLSTLVIFFAARHYGQIFFKKLLTPERFKLVDSWVNDKGTWGLFIARLLPLPAFIVNYAAGMIPSIKLWPYFWTAALSIIPYYVGTALVYLGITAKMWIWLVIGGAAILIFWSVSYLLNRKSLKVG</sequence>
<evidence type="ECO:0000313" key="9">
    <source>
        <dbReference type="Proteomes" id="UP000054623"/>
    </source>
</evidence>
<dbReference type="GO" id="GO:0005886">
    <property type="term" value="C:plasma membrane"/>
    <property type="evidence" value="ECO:0007669"/>
    <property type="project" value="UniProtKB-SubCell"/>
</dbReference>
<dbReference type="AlphaFoldDB" id="A0A0W1JEN8"/>
<evidence type="ECO:0000259" key="7">
    <source>
        <dbReference type="Pfam" id="PF09335"/>
    </source>
</evidence>
<dbReference type="Pfam" id="PF09335">
    <property type="entry name" value="VTT_dom"/>
    <property type="match status" value="1"/>
</dbReference>
<comment type="similarity">
    <text evidence="6">Belongs to the TVP38/TMEM64 family.</text>
</comment>
<keyword evidence="3 6" id="KW-0812">Transmembrane</keyword>
<feature type="transmembrane region" description="Helical" evidence="6">
    <location>
        <begin position="193"/>
        <end position="214"/>
    </location>
</feature>
<reference evidence="8 9" key="1">
    <citation type="submission" date="2015-12" db="EMBL/GenBank/DDBJ databases">
        <title>Draft Genome Sequence of Desulfitobacterium hafniense Strain DH, a Sulfate-reducing Bacterium Isolated from Paddy Soils.</title>
        <authorList>
            <person name="Bao P."/>
            <person name="Zhang X."/>
            <person name="Li G."/>
        </authorList>
    </citation>
    <scope>NUCLEOTIDE SEQUENCE [LARGE SCALE GENOMIC DNA]</scope>
    <source>
        <strain evidence="8 9">DH</strain>
    </source>
</reference>
<name>A0A0W1JEN8_DESHA</name>
<dbReference type="EMBL" id="LOCK01000042">
    <property type="protein sequence ID" value="KTE90298.1"/>
    <property type="molecule type" value="Genomic_DNA"/>
</dbReference>
<dbReference type="InterPro" id="IPR015414">
    <property type="entry name" value="TMEM64"/>
</dbReference>
<evidence type="ECO:0000256" key="3">
    <source>
        <dbReference type="ARBA" id="ARBA00022692"/>
    </source>
</evidence>
<protein>
    <recommendedName>
        <fullName evidence="6">TVP38/TMEM64 family membrane protein</fullName>
    </recommendedName>
</protein>
<proteinExistence type="inferred from homology"/>
<feature type="domain" description="VTT" evidence="7">
    <location>
        <begin position="70"/>
        <end position="180"/>
    </location>
</feature>
<comment type="subcellular location">
    <subcellularLocation>
        <location evidence="1 6">Cell membrane</location>
        <topology evidence="1 6">Multi-pass membrane protein</topology>
    </subcellularLocation>
</comment>
<dbReference type="Proteomes" id="UP000054623">
    <property type="component" value="Unassembled WGS sequence"/>
</dbReference>
<dbReference type="PANTHER" id="PTHR12677">
    <property type="entry name" value="GOLGI APPARATUS MEMBRANE PROTEIN TVP38-RELATED"/>
    <property type="match status" value="1"/>
</dbReference>